<organism evidence="2 3">
    <name type="scientific">Ditylenchus dipsaci</name>
    <dbReference type="NCBI Taxonomy" id="166011"/>
    <lineage>
        <taxon>Eukaryota</taxon>
        <taxon>Metazoa</taxon>
        <taxon>Ecdysozoa</taxon>
        <taxon>Nematoda</taxon>
        <taxon>Chromadorea</taxon>
        <taxon>Rhabditida</taxon>
        <taxon>Tylenchina</taxon>
        <taxon>Tylenchomorpha</taxon>
        <taxon>Sphaerularioidea</taxon>
        <taxon>Anguinidae</taxon>
        <taxon>Anguininae</taxon>
        <taxon>Ditylenchus</taxon>
    </lineage>
</organism>
<proteinExistence type="predicted"/>
<dbReference type="Proteomes" id="UP000887574">
    <property type="component" value="Unplaced"/>
</dbReference>
<keyword evidence="1" id="KW-0175">Coiled coil</keyword>
<feature type="coiled-coil region" evidence="1">
    <location>
        <begin position="28"/>
        <end position="58"/>
    </location>
</feature>
<keyword evidence="2" id="KW-1185">Reference proteome</keyword>
<dbReference type="AlphaFoldDB" id="A0A915E4J7"/>
<name>A0A915E4J7_9BILA</name>
<evidence type="ECO:0000313" key="2">
    <source>
        <dbReference type="Proteomes" id="UP000887574"/>
    </source>
</evidence>
<protein>
    <submittedName>
        <fullName evidence="3">Uncharacterized protein</fullName>
    </submittedName>
</protein>
<accession>A0A915E4J7</accession>
<evidence type="ECO:0000313" key="3">
    <source>
        <dbReference type="WBParaSite" id="jg25738"/>
    </source>
</evidence>
<dbReference type="WBParaSite" id="jg25738">
    <property type="protein sequence ID" value="jg25738"/>
    <property type="gene ID" value="jg25738"/>
</dbReference>
<evidence type="ECO:0000256" key="1">
    <source>
        <dbReference type="SAM" id="Coils"/>
    </source>
</evidence>
<sequence>MPFKIQQQLSGDASRLRTSAEIINNLQLEEKERRIVGLEHQIKLLEEANAELENSKIVRLLTRPLK</sequence>
<reference evidence="3" key="1">
    <citation type="submission" date="2022-11" db="UniProtKB">
        <authorList>
            <consortium name="WormBaseParasite"/>
        </authorList>
    </citation>
    <scope>IDENTIFICATION</scope>
</reference>